<name>A0A512M3U9_9BACT</name>
<dbReference type="OrthoDB" id="6691177at2"/>
<proteinExistence type="predicted"/>
<gene>
    <name evidence="1" type="ORF">BGE01nite_06790</name>
</gene>
<evidence type="ECO:0000313" key="1">
    <source>
        <dbReference type="EMBL" id="GEP41388.1"/>
    </source>
</evidence>
<protein>
    <submittedName>
        <fullName evidence="1">Uncharacterized protein</fullName>
    </submittedName>
</protein>
<evidence type="ECO:0000313" key="2">
    <source>
        <dbReference type="Proteomes" id="UP000321577"/>
    </source>
</evidence>
<dbReference type="RefSeq" id="WP_146848849.1">
    <property type="nucleotide sequence ID" value="NZ_BKAG01000003.1"/>
</dbReference>
<accession>A0A512M3U9</accession>
<dbReference type="EMBL" id="BKAG01000003">
    <property type="protein sequence ID" value="GEP41388.1"/>
    <property type="molecule type" value="Genomic_DNA"/>
</dbReference>
<dbReference type="Proteomes" id="UP000321577">
    <property type="component" value="Unassembled WGS sequence"/>
</dbReference>
<dbReference type="AlphaFoldDB" id="A0A512M3U9"/>
<sequence>MALVKPRLTDHYDLPLTQEEADFAIPFLDDDVPLYVDPFLLWKSPSMQDQSLHTALVSSFNYFGHLARRGKEQEAMHAIIKISECQEAGLGSARGKMGKRIGESSAMEILSLFSLVPQVKSGGFEHIEEIQLFVDQIGRDRVSDLACSLTKSFLIDFTIDQCRKHNIPTNDVTLQDVFDYGTKKFVAEKLSLPCNPQTKTPLLLVPKRWLRFSPWINYDDYFKSAFVKGAQVPKERVAVLQFNRHNYDMVQTFVHQRERQQSDCKNDPLFRPIAVSSARRKLEEIKKLPSGKTGNADQRYEELICQLLASLLYPQLDFADEQSRTDSNVLIRDLIFYNNRSLDFLKDIYDLYGSRQIVFELKNVREIERDHINQLNRYLNDEFGRFGIFVTRNPLPKKIQRSLVDLWAGQRRCIVTLTDADLEMMVTVFESKQRLPIEVLKRCYIEFTRSLPS</sequence>
<reference evidence="1 2" key="1">
    <citation type="submission" date="2019-07" db="EMBL/GenBank/DDBJ databases">
        <title>Whole genome shotgun sequence of Brevifollis gellanilyticus NBRC 108608.</title>
        <authorList>
            <person name="Hosoyama A."/>
            <person name="Uohara A."/>
            <person name="Ohji S."/>
            <person name="Ichikawa N."/>
        </authorList>
    </citation>
    <scope>NUCLEOTIDE SEQUENCE [LARGE SCALE GENOMIC DNA]</scope>
    <source>
        <strain evidence="1 2">NBRC 108608</strain>
    </source>
</reference>
<comment type="caution">
    <text evidence="1">The sequence shown here is derived from an EMBL/GenBank/DDBJ whole genome shotgun (WGS) entry which is preliminary data.</text>
</comment>
<organism evidence="1 2">
    <name type="scientific">Brevifollis gellanilyticus</name>
    <dbReference type="NCBI Taxonomy" id="748831"/>
    <lineage>
        <taxon>Bacteria</taxon>
        <taxon>Pseudomonadati</taxon>
        <taxon>Verrucomicrobiota</taxon>
        <taxon>Verrucomicrobiia</taxon>
        <taxon>Verrucomicrobiales</taxon>
        <taxon>Verrucomicrobiaceae</taxon>
    </lineage>
</organism>
<keyword evidence="2" id="KW-1185">Reference proteome</keyword>